<sequence length="159" mass="17103">MAWDEWEQLKVRAAGRQPTAARLHGLPADASGLGREGARDLVVRQDDLGAVGHKANTLYHEVKCQADIAVEADGNATGSSSQAVVDLKSHGFRTGGALETALEMWTSQVKSVLQACAHISDHLEYTAKLHSEDDARIGSVLRSHDGPSVSVSKLNQYFK</sequence>
<reference evidence="1 2" key="1">
    <citation type="submission" date="2017-07" db="EMBL/GenBank/DDBJ databases">
        <title>Genome sequence of Streptomyces pluripotens MUSC 137T.</title>
        <authorList>
            <person name="Ser H.-L."/>
            <person name="Lee L.-H."/>
        </authorList>
    </citation>
    <scope>NUCLEOTIDE SEQUENCE [LARGE SCALE GENOMIC DNA]</scope>
    <source>
        <strain evidence="1 2">MUSC 137</strain>
    </source>
</reference>
<evidence type="ECO:0000313" key="2">
    <source>
        <dbReference type="Proteomes" id="UP000031501"/>
    </source>
</evidence>
<dbReference type="EMBL" id="CP022433">
    <property type="protein sequence ID" value="ASN26890.1"/>
    <property type="molecule type" value="Genomic_DNA"/>
</dbReference>
<proteinExistence type="predicted"/>
<dbReference type="OrthoDB" id="4313158at2"/>
<dbReference type="RefSeq" id="WP_043433492.1">
    <property type="nucleotide sequence ID" value="NZ_CP021080.1"/>
</dbReference>
<protein>
    <submittedName>
        <fullName evidence="1">Uncharacterized protein</fullName>
    </submittedName>
</protein>
<name>A0A221P3V6_9ACTN</name>
<accession>A0A221P3V6</accession>
<keyword evidence="2" id="KW-1185">Reference proteome</keyword>
<dbReference type="Proteomes" id="UP000031501">
    <property type="component" value="Chromosome"/>
</dbReference>
<organism evidence="1 2">
    <name type="scientific">Streptomyces pluripotens</name>
    <dbReference type="NCBI Taxonomy" id="1355015"/>
    <lineage>
        <taxon>Bacteria</taxon>
        <taxon>Bacillati</taxon>
        <taxon>Actinomycetota</taxon>
        <taxon>Actinomycetes</taxon>
        <taxon>Kitasatosporales</taxon>
        <taxon>Streptomycetaceae</taxon>
        <taxon>Streptomyces</taxon>
    </lineage>
</organism>
<evidence type="ECO:0000313" key="1">
    <source>
        <dbReference type="EMBL" id="ASN26890.1"/>
    </source>
</evidence>
<dbReference type="AlphaFoldDB" id="A0A221P3V6"/>
<dbReference type="KEGG" id="splu:LK06_024740"/>
<gene>
    <name evidence="1" type="ORF">LK07_25910</name>
</gene>